<organism evidence="6 7">
    <name type="scientific">Legionella maceachernii</name>
    <dbReference type="NCBI Taxonomy" id="466"/>
    <lineage>
        <taxon>Bacteria</taxon>
        <taxon>Pseudomonadati</taxon>
        <taxon>Pseudomonadota</taxon>
        <taxon>Gammaproteobacteria</taxon>
        <taxon>Legionellales</taxon>
        <taxon>Legionellaceae</taxon>
        <taxon>Legionella</taxon>
    </lineage>
</organism>
<dbReference type="PANTHER" id="PTHR35005:SF1">
    <property type="entry name" value="2-AMINO-5-FORMYLAMINO-6-RIBOSYLAMINOPYRIMIDIN-4(3H)-ONE 5'-MONOPHOSPHATE DEFORMYLASE"/>
    <property type="match status" value="1"/>
</dbReference>
<name>A0A0W0VXB6_9GAMM</name>
<evidence type="ECO:0000313" key="7">
    <source>
        <dbReference type="Proteomes" id="UP000054908"/>
    </source>
</evidence>
<dbReference type="OrthoDB" id="9801445at2"/>
<keyword evidence="4" id="KW-0862">Zinc</keyword>
<proteinExistence type="inferred from homology"/>
<protein>
    <submittedName>
        <fullName evidence="6">Creatinine amidohydrolase</fullName>
        <ecNumber evidence="6">3.5.2.10</ecNumber>
    </submittedName>
</protein>
<comment type="cofactor">
    <cofactor evidence="1">
        <name>Zn(2+)</name>
        <dbReference type="ChEBI" id="CHEBI:29105"/>
    </cofactor>
</comment>
<dbReference type="SUPFAM" id="SSF102215">
    <property type="entry name" value="Creatininase"/>
    <property type="match status" value="1"/>
</dbReference>
<dbReference type="GO" id="GO:0016811">
    <property type="term" value="F:hydrolase activity, acting on carbon-nitrogen (but not peptide) bonds, in linear amides"/>
    <property type="evidence" value="ECO:0007669"/>
    <property type="project" value="TreeGrafter"/>
</dbReference>
<comment type="caution">
    <text evidence="6">The sequence shown here is derived from an EMBL/GenBank/DDBJ whole genome shotgun (WGS) entry which is preliminary data.</text>
</comment>
<dbReference type="PROSITE" id="PS51257">
    <property type="entry name" value="PROKAR_LIPOPROTEIN"/>
    <property type="match status" value="1"/>
</dbReference>
<evidence type="ECO:0000256" key="2">
    <source>
        <dbReference type="ARBA" id="ARBA00022723"/>
    </source>
</evidence>
<comment type="similarity">
    <text evidence="5">Belongs to the creatininase superfamily.</text>
</comment>
<dbReference type="InterPro" id="IPR024087">
    <property type="entry name" value="Creatininase-like_sf"/>
</dbReference>
<dbReference type="RefSeq" id="WP_058453372.1">
    <property type="nucleotide sequence ID" value="NZ_CAAAIB010000001.1"/>
</dbReference>
<dbReference type="EC" id="3.5.2.10" evidence="6"/>
<keyword evidence="2" id="KW-0479">Metal-binding</keyword>
<dbReference type="PANTHER" id="PTHR35005">
    <property type="entry name" value="3-DEHYDRO-SCYLLO-INOSOSE HYDROLASE"/>
    <property type="match status" value="1"/>
</dbReference>
<accession>A0A0W0VXB6</accession>
<dbReference type="GO" id="GO:0009231">
    <property type="term" value="P:riboflavin biosynthetic process"/>
    <property type="evidence" value="ECO:0007669"/>
    <property type="project" value="TreeGrafter"/>
</dbReference>
<dbReference type="GO" id="GO:0046872">
    <property type="term" value="F:metal ion binding"/>
    <property type="evidence" value="ECO:0007669"/>
    <property type="project" value="UniProtKB-KW"/>
</dbReference>
<sequence>MKGIKMAEVSWPVIEQAFKESLPVIIPLAAGCKEHGLHLPMNTDLIIAEYLENWILQHYVVLVAPPVLYHFFPAFIEYPGSATLSYESALYFFMDLCTSWHEQGAKQFYVLNTGVSTTQVLAEAQNKLQTEGIRLNYCDFSVLYDHPEIKKIAEQKVGTHADEIETSIMLYIKPEVVDLTKAKSEEHPAMPGPLTREVGAQDKTVSVTGAWGNPRFATREKGKIAVGILQRILHKGLSEMLTLPD</sequence>
<dbReference type="Gene3D" id="3.40.50.10310">
    <property type="entry name" value="Creatininase"/>
    <property type="match status" value="1"/>
</dbReference>
<evidence type="ECO:0000256" key="5">
    <source>
        <dbReference type="ARBA" id="ARBA00024029"/>
    </source>
</evidence>
<evidence type="ECO:0000256" key="3">
    <source>
        <dbReference type="ARBA" id="ARBA00022801"/>
    </source>
</evidence>
<dbReference type="AlphaFoldDB" id="A0A0W0VXB6"/>
<evidence type="ECO:0000256" key="1">
    <source>
        <dbReference type="ARBA" id="ARBA00001947"/>
    </source>
</evidence>
<keyword evidence="7" id="KW-1185">Reference proteome</keyword>
<dbReference type="STRING" id="466.Lmac_2688"/>
<dbReference type="PATRIC" id="fig|466.6.peg.2867"/>
<dbReference type="InterPro" id="IPR003785">
    <property type="entry name" value="Creatininase/forma_Hydrolase"/>
</dbReference>
<dbReference type="GO" id="GO:0047789">
    <property type="term" value="F:creatininase activity"/>
    <property type="evidence" value="ECO:0007669"/>
    <property type="project" value="UniProtKB-EC"/>
</dbReference>
<gene>
    <name evidence="6" type="primary">crnA</name>
    <name evidence="6" type="ORF">Lmac_2688</name>
</gene>
<evidence type="ECO:0000313" key="6">
    <source>
        <dbReference type="EMBL" id="KTD24601.1"/>
    </source>
</evidence>
<dbReference type="EMBL" id="LNYL01000050">
    <property type="protein sequence ID" value="KTD24601.1"/>
    <property type="molecule type" value="Genomic_DNA"/>
</dbReference>
<reference evidence="6 7" key="1">
    <citation type="submission" date="2015-11" db="EMBL/GenBank/DDBJ databases">
        <title>Genomic analysis of 38 Legionella species identifies large and diverse effector repertoires.</title>
        <authorList>
            <person name="Burstein D."/>
            <person name="Amaro F."/>
            <person name="Zusman T."/>
            <person name="Lifshitz Z."/>
            <person name="Cohen O."/>
            <person name="Gilbert J.A."/>
            <person name="Pupko T."/>
            <person name="Shuman H.A."/>
            <person name="Segal G."/>
        </authorList>
    </citation>
    <scope>NUCLEOTIDE SEQUENCE [LARGE SCALE GENOMIC DNA]</scope>
    <source>
        <strain evidence="6 7">PX-1-G2-E2</strain>
    </source>
</reference>
<dbReference type="Pfam" id="PF02633">
    <property type="entry name" value="Creatininase"/>
    <property type="match status" value="1"/>
</dbReference>
<evidence type="ECO:0000256" key="4">
    <source>
        <dbReference type="ARBA" id="ARBA00022833"/>
    </source>
</evidence>
<keyword evidence="3 6" id="KW-0378">Hydrolase</keyword>
<dbReference type="Proteomes" id="UP000054908">
    <property type="component" value="Unassembled WGS sequence"/>
</dbReference>